<gene>
    <name evidence="5" type="ORF">Tci_121034</name>
</gene>
<feature type="compositionally biased region" description="Low complexity" evidence="3">
    <location>
        <begin position="840"/>
        <end position="856"/>
    </location>
</feature>
<dbReference type="CDD" id="cd09272">
    <property type="entry name" value="RNase_HI_RT_Ty1"/>
    <property type="match status" value="1"/>
</dbReference>
<evidence type="ECO:0000256" key="1">
    <source>
        <dbReference type="ARBA" id="ARBA00022750"/>
    </source>
</evidence>
<feature type="coiled-coil region" evidence="2">
    <location>
        <begin position="943"/>
        <end position="991"/>
    </location>
</feature>
<feature type="region of interest" description="Disordered" evidence="3">
    <location>
        <begin position="1"/>
        <end position="50"/>
    </location>
</feature>
<proteinExistence type="predicted"/>
<dbReference type="Pfam" id="PF00078">
    <property type="entry name" value="RVT_1"/>
    <property type="match status" value="1"/>
</dbReference>
<feature type="region of interest" description="Disordered" evidence="3">
    <location>
        <begin position="355"/>
        <end position="380"/>
    </location>
</feature>
<feature type="region of interest" description="Disordered" evidence="3">
    <location>
        <begin position="826"/>
        <end position="856"/>
    </location>
</feature>
<dbReference type="InterPro" id="IPR054722">
    <property type="entry name" value="PolX-like_BBD"/>
</dbReference>
<name>A0A699GN18_TANCI</name>
<feature type="domain" description="Reverse transcriptase" evidence="4">
    <location>
        <begin position="1384"/>
        <end position="1601"/>
    </location>
</feature>
<dbReference type="InterPro" id="IPR000477">
    <property type="entry name" value="RT_dom"/>
</dbReference>
<dbReference type="SUPFAM" id="SSF56672">
    <property type="entry name" value="DNA/RNA polymerases"/>
    <property type="match status" value="1"/>
</dbReference>
<dbReference type="InterPro" id="IPR052343">
    <property type="entry name" value="Retrotransposon-Effector_Assoc"/>
</dbReference>
<dbReference type="Pfam" id="PF07727">
    <property type="entry name" value="RVT_2"/>
    <property type="match status" value="1"/>
</dbReference>
<keyword evidence="2" id="KW-0175">Coiled coil</keyword>
<keyword evidence="1" id="KW-0645">Protease</keyword>
<feature type="region of interest" description="Disordered" evidence="3">
    <location>
        <begin position="72"/>
        <end position="105"/>
    </location>
</feature>
<accession>A0A699GN18</accession>
<organism evidence="5">
    <name type="scientific">Tanacetum cinerariifolium</name>
    <name type="common">Dalmatian daisy</name>
    <name type="synonym">Chrysanthemum cinerariifolium</name>
    <dbReference type="NCBI Taxonomy" id="118510"/>
    <lineage>
        <taxon>Eukaryota</taxon>
        <taxon>Viridiplantae</taxon>
        <taxon>Streptophyta</taxon>
        <taxon>Embryophyta</taxon>
        <taxon>Tracheophyta</taxon>
        <taxon>Spermatophyta</taxon>
        <taxon>Magnoliopsida</taxon>
        <taxon>eudicotyledons</taxon>
        <taxon>Gunneridae</taxon>
        <taxon>Pentapetalae</taxon>
        <taxon>asterids</taxon>
        <taxon>campanulids</taxon>
        <taxon>Asterales</taxon>
        <taxon>Asteraceae</taxon>
        <taxon>Asteroideae</taxon>
        <taxon>Anthemideae</taxon>
        <taxon>Anthemidinae</taxon>
        <taxon>Tanacetum</taxon>
    </lineage>
</organism>
<feature type="region of interest" description="Disordered" evidence="3">
    <location>
        <begin position="223"/>
        <end position="251"/>
    </location>
</feature>
<feature type="compositionally biased region" description="Basic and acidic residues" evidence="3">
    <location>
        <begin position="1"/>
        <end position="27"/>
    </location>
</feature>
<reference evidence="5" key="1">
    <citation type="journal article" date="2019" name="Sci. Rep.">
        <title>Draft genome of Tanacetum cinerariifolium, the natural source of mosquito coil.</title>
        <authorList>
            <person name="Yamashiro T."/>
            <person name="Shiraishi A."/>
            <person name="Satake H."/>
            <person name="Nakayama K."/>
        </authorList>
    </citation>
    <scope>NUCLEOTIDE SEQUENCE</scope>
</reference>
<evidence type="ECO:0000313" key="5">
    <source>
        <dbReference type="EMBL" id="GEV49057.1"/>
    </source>
</evidence>
<dbReference type="CDD" id="cd01650">
    <property type="entry name" value="RT_nLTR_like"/>
    <property type="match status" value="1"/>
</dbReference>
<evidence type="ECO:0000256" key="2">
    <source>
        <dbReference type="SAM" id="Coils"/>
    </source>
</evidence>
<dbReference type="InterPro" id="IPR013103">
    <property type="entry name" value="RVT_2"/>
</dbReference>
<dbReference type="PANTHER" id="PTHR46890">
    <property type="entry name" value="NON-LTR RETROLELEMENT REVERSE TRANSCRIPTASE-LIKE PROTEIN-RELATED"/>
    <property type="match status" value="1"/>
</dbReference>
<protein>
    <recommendedName>
        <fullName evidence="4">Reverse transcriptase domain-containing protein</fullName>
    </recommendedName>
</protein>
<dbReference type="EMBL" id="BKCJ010025049">
    <property type="protein sequence ID" value="GEV49057.1"/>
    <property type="molecule type" value="Genomic_DNA"/>
</dbReference>
<dbReference type="Pfam" id="PF22936">
    <property type="entry name" value="Pol_BBD"/>
    <property type="match status" value="1"/>
</dbReference>
<comment type="caution">
    <text evidence="5">The sequence shown here is derived from an EMBL/GenBank/DDBJ whole genome shotgun (WGS) entry which is preliminary data.</text>
</comment>
<dbReference type="PROSITE" id="PS50878">
    <property type="entry name" value="RT_POL"/>
    <property type="match status" value="1"/>
</dbReference>
<feature type="compositionally biased region" description="Polar residues" evidence="3">
    <location>
        <begin position="238"/>
        <end position="251"/>
    </location>
</feature>
<evidence type="ECO:0000256" key="3">
    <source>
        <dbReference type="SAM" id="MobiDB-lite"/>
    </source>
</evidence>
<dbReference type="GO" id="GO:0004190">
    <property type="term" value="F:aspartic-type endopeptidase activity"/>
    <property type="evidence" value="ECO:0007669"/>
    <property type="project" value="UniProtKB-KW"/>
</dbReference>
<evidence type="ECO:0000259" key="4">
    <source>
        <dbReference type="PROSITE" id="PS50878"/>
    </source>
</evidence>
<dbReference type="InterPro" id="IPR043502">
    <property type="entry name" value="DNA/RNA_pol_sf"/>
</dbReference>
<dbReference type="PANTHER" id="PTHR46890:SF48">
    <property type="entry name" value="RNA-DIRECTED DNA POLYMERASE"/>
    <property type="match status" value="1"/>
</dbReference>
<feature type="region of interest" description="Disordered" evidence="3">
    <location>
        <begin position="894"/>
        <end position="942"/>
    </location>
</feature>
<feature type="compositionally biased region" description="Basic residues" evidence="3">
    <location>
        <begin position="28"/>
        <end position="49"/>
    </location>
</feature>
<sequence>MREIEEVYTLKDGEKNAYHSDEEVETGRKKRKRKSRKSRKKRTVPRKKERMIDSYEVLASAASIATTDIASDRTGKKKGRTVTVTTEDMQKRKNDDRGRRDNYRQVSKVEEQAPKALMAIDGVRWDWSYMVNDKENHALVTDKEAPTEFALMANPVLKVRYLITLSSKDLDNLLESQRLEKNKEGLGYSVVPPPPAQIYSSPKKDLSWTGLSEFKDDIVTDYSRPAPTVESSSHDAQNKNPSVTKTEASPSTISPKSFIKFVKENDSAINSKTDKAKTAKKHLVKYAEQYRKPTKKPNGSSQNNFNDKGYWDSGCSRHMTCNISYLSDYEPFDGGYVSFGQGGYKITGKGTIKTSTEDATSQEPQDDCSTDVPESSGNCNPTATLTNPLADQMETLTVETPIPTTLVDFPKGVRPIGTKWVLKNKKDERGIVFRNKARLVAQEYTHEEGIDYDEDPEFPAREYKVEKAMYRLHQAPRAWYGTLSKYLLTNGFQRVLQKEDVIFLSQEKYVGDILKKFGYSDVRSSNTPMDKENPWDIMFAICAYARHQVTPKECHLHAIKRIFRYLKGHPKLGLWYPKESPFDYGGATQDRKSTTGGCQFLGRRLISWQCKKQTIVTTSTTEAEYVTAASCCGQVLLSMPCEALSKEISSSIFVYSEQMTHEFMHVYLASASVYVWIGNTIMARLQFCDYHNMIAILEKSEHNVDFHPIVDFIEPSPLRYALIVKPTIYVSYIRQFWSTARIETKEEGTKILATVDSILRTVIESSLRRNIKLQDEEGIISLPDTKLFKNLTLMGYNISLNQKFTFQKGRIFSLFDTMLVPQGEVSSTPTEPYHTPSPKAYPTSYTTHSSPTHPPVTTASIPIVTLYETTPLRQYTKRARIAQSSALLPIADEPASPLRDFSEGETCPTESGLKADQDRPNIAKTSTLPYDSVPRVTSPDADKESMQLKLDELTGLCTSLQRQHSEMVAKFKAQELEINRLKARVKLFKDREGVAAEIAGDDAPIKGRNLDEGEAAAERVSDDTEEMATVLTSMETATVLASRAAKVPISSRSIPTAGSPAVEVPTGSDVVPTASLVFTTITVVTPYRRRKGKEIMVESETPKKRRGMTFEEIEAKFTTVWKQIEDFVPMGSKEEANRFKRKGIRFEQESVKKLKTSEEVPEEVKTPDEVLKENVKEMIGSEELLEDHKVERQLSQLPIFCGLIEALGQGGPEPVMGLSERTHTQNLMHALVEWKLYDLCGVHQLTSNDKEIFMLVEKEYPLKKGLEIVMICYKLQVENYSQMANDLILKIYKIANCPSQQEFPLPKEVPTTSEESSHCQKKREATAMKIALLLKSRRNCQSKSDDNYTKLVPHVTPCIVGITDALYMTRAITRQEIKEALFSMGNDKAPGPDELNHTIISIIPKVRYPARVNDYRPILCSNVLFKFKSKIIANWIKESLKVLVSPNQSAFVLGRSISDNNLLTQELMHNYHLDHGTPRCAFKVDIQKAYDTVDWDFLKVILNGFGFHDRMVKWFMECVSTASYSIFINGDLHGYFKGKRRLRQGDPLSLYLFTLVMEVLTLMLHWRVRNAEFTYHRYCSRINIINLCFADDLFLFAHDDA</sequence>
<keyword evidence="1" id="KW-0378">Hydrolase</keyword>
<feature type="compositionally biased region" description="Basic and acidic residues" evidence="3">
    <location>
        <begin position="88"/>
        <end position="105"/>
    </location>
</feature>
<keyword evidence="1" id="KW-0064">Aspartyl protease</keyword>